<reference evidence="4" key="1">
    <citation type="journal article" date="2019" name="Int. J. Syst. Evol. Microbiol.">
        <title>The Global Catalogue of Microorganisms (GCM) 10K type strain sequencing project: providing services to taxonomists for standard genome sequencing and annotation.</title>
        <authorList>
            <consortium name="The Broad Institute Genomics Platform"/>
            <consortium name="The Broad Institute Genome Sequencing Center for Infectious Disease"/>
            <person name="Wu L."/>
            <person name="Ma J."/>
        </authorList>
    </citation>
    <scope>NUCLEOTIDE SEQUENCE [LARGE SCALE GENOMIC DNA]</scope>
    <source>
        <strain evidence="4">JCM 18531</strain>
    </source>
</reference>
<name>A0ABP8XI55_9ACTN</name>
<feature type="transmembrane region" description="Helical" evidence="1">
    <location>
        <begin position="29"/>
        <end position="54"/>
    </location>
</feature>
<sequence>MTEDISNRVEVAQVRPNRDGIPSLTGLRFWAAMLVVLYHANLLVGSIPGISFFVEYGRTGVTFFFVLSGFILAWNYWDRPTRPPVFYWRRFARIYPLFVVTAALSLGVYVWMSALPGLAETVGTFLLLQAWVPNWREGGANPPAWTLSCEAFFYAVFPLMLLVAARWRRHLMLLLWLALAVMVVTWAVAGGMGNSWVLDVFPATRALQFAVGVLAGILLREGRRWSINYGLAIAAVIGYHVGLVAWSEWHDGGVRYTLDPYSAYMASSWLATPVFLLLIVAAAQRDLDGRPTGLKSPTMLKLGHWSFALYLVNEMIFRAWDHFQAPVDNVTLRILAWIALAGLSQIAAALLYKAVEHPAEKYLRVRWFGRTTPAAGQRDQVKE</sequence>
<keyword evidence="1" id="KW-0472">Membrane</keyword>
<feature type="domain" description="Acyltransferase 3" evidence="2">
    <location>
        <begin position="22"/>
        <end position="352"/>
    </location>
</feature>
<accession>A0ABP8XI55</accession>
<dbReference type="PANTHER" id="PTHR23028:SF53">
    <property type="entry name" value="ACYL_TRANSF_3 DOMAIN-CONTAINING PROTEIN"/>
    <property type="match status" value="1"/>
</dbReference>
<gene>
    <name evidence="3" type="ORF">GCM10023349_29130</name>
</gene>
<feature type="transmembrane region" description="Helical" evidence="1">
    <location>
        <begin position="171"/>
        <end position="189"/>
    </location>
</feature>
<keyword evidence="1" id="KW-0812">Transmembrane</keyword>
<evidence type="ECO:0000313" key="3">
    <source>
        <dbReference type="EMBL" id="GAA4708549.1"/>
    </source>
</evidence>
<feature type="transmembrane region" description="Helical" evidence="1">
    <location>
        <begin position="201"/>
        <end position="219"/>
    </location>
</feature>
<protein>
    <submittedName>
        <fullName evidence="3">Acyltransferase</fullName>
    </submittedName>
</protein>
<dbReference type="Pfam" id="PF01757">
    <property type="entry name" value="Acyl_transf_3"/>
    <property type="match status" value="1"/>
</dbReference>
<comment type="caution">
    <text evidence="3">The sequence shown here is derived from an EMBL/GenBank/DDBJ whole genome shotgun (WGS) entry which is preliminary data.</text>
</comment>
<dbReference type="EMBL" id="BAABKM010000002">
    <property type="protein sequence ID" value="GAA4708549.1"/>
    <property type="molecule type" value="Genomic_DNA"/>
</dbReference>
<keyword evidence="4" id="KW-1185">Reference proteome</keyword>
<evidence type="ECO:0000313" key="4">
    <source>
        <dbReference type="Proteomes" id="UP001499974"/>
    </source>
</evidence>
<evidence type="ECO:0000256" key="1">
    <source>
        <dbReference type="SAM" id="Phobius"/>
    </source>
</evidence>
<dbReference type="InterPro" id="IPR002656">
    <property type="entry name" value="Acyl_transf_3_dom"/>
</dbReference>
<feature type="transmembrane region" description="Helical" evidence="1">
    <location>
        <begin position="332"/>
        <end position="352"/>
    </location>
</feature>
<proteinExistence type="predicted"/>
<dbReference type="Proteomes" id="UP001499974">
    <property type="component" value="Unassembled WGS sequence"/>
</dbReference>
<dbReference type="RefSeq" id="WP_345522080.1">
    <property type="nucleotide sequence ID" value="NZ_BAABKM010000002.1"/>
</dbReference>
<feature type="transmembrane region" description="Helical" evidence="1">
    <location>
        <begin position="97"/>
        <end position="119"/>
    </location>
</feature>
<dbReference type="InterPro" id="IPR050879">
    <property type="entry name" value="Acyltransferase_3"/>
</dbReference>
<keyword evidence="3" id="KW-0012">Acyltransferase</keyword>
<evidence type="ECO:0000259" key="2">
    <source>
        <dbReference type="Pfam" id="PF01757"/>
    </source>
</evidence>
<dbReference type="GO" id="GO:0016746">
    <property type="term" value="F:acyltransferase activity"/>
    <property type="evidence" value="ECO:0007669"/>
    <property type="project" value="UniProtKB-KW"/>
</dbReference>
<feature type="transmembrane region" description="Helical" evidence="1">
    <location>
        <begin position="144"/>
        <end position="164"/>
    </location>
</feature>
<feature type="transmembrane region" description="Helical" evidence="1">
    <location>
        <begin position="302"/>
        <end position="320"/>
    </location>
</feature>
<feature type="transmembrane region" description="Helical" evidence="1">
    <location>
        <begin position="231"/>
        <end position="249"/>
    </location>
</feature>
<keyword evidence="3" id="KW-0808">Transferase</keyword>
<organism evidence="3 4">
    <name type="scientific">Nocardioides conyzicola</name>
    <dbReference type="NCBI Taxonomy" id="1651781"/>
    <lineage>
        <taxon>Bacteria</taxon>
        <taxon>Bacillati</taxon>
        <taxon>Actinomycetota</taxon>
        <taxon>Actinomycetes</taxon>
        <taxon>Propionibacteriales</taxon>
        <taxon>Nocardioidaceae</taxon>
        <taxon>Nocardioides</taxon>
    </lineage>
</organism>
<feature type="transmembrane region" description="Helical" evidence="1">
    <location>
        <begin position="261"/>
        <end position="281"/>
    </location>
</feature>
<feature type="transmembrane region" description="Helical" evidence="1">
    <location>
        <begin position="60"/>
        <end position="77"/>
    </location>
</feature>
<keyword evidence="1" id="KW-1133">Transmembrane helix</keyword>
<dbReference type="PANTHER" id="PTHR23028">
    <property type="entry name" value="ACETYLTRANSFERASE"/>
    <property type="match status" value="1"/>
</dbReference>